<evidence type="ECO:0000313" key="5">
    <source>
        <dbReference type="Proteomes" id="UP000466794"/>
    </source>
</evidence>
<dbReference type="GO" id="GO:0003700">
    <property type="term" value="F:DNA-binding transcription factor activity"/>
    <property type="evidence" value="ECO:0007669"/>
    <property type="project" value="TreeGrafter"/>
</dbReference>
<dbReference type="InterPro" id="IPR001647">
    <property type="entry name" value="HTH_TetR"/>
</dbReference>
<protein>
    <submittedName>
        <fullName evidence="4">TetR family transcriptional regulator</fullName>
    </submittedName>
</protein>
<dbReference type="GO" id="GO:0000976">
    <property type="term" value="F:transcription cis-regulatory region binding"/>
    <property type="evidence" value="ECO:0007669"/>
    <property type="project" value="TreeGrafter"/>
</dbReference>
<keyword evidence="5" id="KW-1185">Reference proteome</keyword>
<dbReference type="EMBL" id="WRPP01000007">
    <property type="protein sequence ID" value="MVU81880.1"/>
    <property type="molecule type" value="Genomic_DNA"/>
</dbReference>
<organism evidence="4 5">
    <name type="scientific">Nocardia terrae</name>
    <dbReference type="NCBI Taxonomy" id="2675851"/>
    <lineage>
        <taxon>Bacteria</taxon>
        <taxon>Bacillati</taxon>
        <taxon>Actinomycetota</taxon>
        <taxon>Actinomycetes</taxon>
        <taxon>Mycobacteriales</taxon>
        <taxon>Nocardiaceae</taxon>
        <taxon>Nocardia</taxon>
    </lineage>
</organism>
<dbReference type="SUPFAM" id="SSF48498">
    <property type="entry name" value="Tetracyclin repressor-like, C-terminal domain"/>
    <property type="match status" value="1"/>
</dbReference>
<dbReference type="PANTHER" id="PTHR30055:SF146">
    <property type="entry name" value="HTH-TYPE TRANSCRIPTIONAL DUAL REGULATOR CECR"/>
    <property type="match status" value="1"/>
</dbReference>
<dbReference type="InterPro" id="IPR036271">
    <property type="entry name" value="Tet_transcr_reg_TetR-rel_C_sf"/>
</dbReference>
<name>A0A7K1V5E8_9NOCA</name>
<dbReference type="Pfam" id="PF17933">
    <property type="entry name" value="TetR_C_25"/>
    <property type="match status" value="1"/>
</dbReference>
<reference evidence="4 5" key="1">
    <citation type="submission" date="2019-12" db="EMBL/GenBank/DDBJ databases">
        <title>Nocardia sp. nov. ET3-3 isolated from soil.</title>
        <authorList>
            <person name="Kanchanasin P."/>
            <person name="Tanasupawat S."/>
            <person name="Yuki M."/>
            <person name="Kudo T."/>
        </authorList>
    </citation>
    <scope>NUCLEOTIDE SEQUENCE [LARGE SCALE GENOMIC DNA]</scope>
    <source>
        <strain evidence="4 5">ET3-3</strain>
    </source>
</reference>
<dbReference type="PRINTS" id="PR00455">
    <property type="entry name" value="HTHTETR"/>
</dbReference>
<gene>
    <name evidence="4" type="ORF">GPX89_32165</name>
</gene>
<dbReference type="SUPFAM" id="SSF46689">
    <property type="entry name" value="Homeodomain-like"/>
    <property type="match status" value="1"/>
</dbReference>
<dbReference type="Pfam" id="PF00440">
    <property type="entry name" value="TetR_N"/>
    <property type="match status" value="1"/>
</dbReference>
<dbReference type="AlphaFoldDB" id="A0A7K1V5E8"/>
<sequence length="217" mass="23805">MRSTDDLTTRARIRDAAITVFGEQGFGVGVRAIAAAAGVSPGLVNHHFGSKEGLREACDDRVREIVWTAKMEYIDNPTPGGLMRQLGEIEAFAPVMAYIVRSFQAGGPLMRTFFEHMVDDTEQYLRAGIAGGSIKPMRDVPAMARYIATNNGGGMMMFLQLYATEQAEPLDFRKALREYAERMMLPALEIYTNGLLTDSTALDTLAAQTAQTAQTEQ</sequence>
<evidence type="ECO:0000313" key="4">
    <source>
        <dbReference type="EMBL" id="MVU81880.1"/>
    </source>
</evidence>
<dbReference type="RefSeq" id="WP_157391458.1">
    <property type="nucleotide sequence ID" value="NZ_WRPP01000007.1"/>
</dbReference>
<evidence type="ECO:0000256" key="1">
    <source>
        <dbReference type="ARBA" id="ARBA00023125"/>
    </source>
</evidence>
<dbReference type="InterPro" id="IPR041484">
    <property type="entry name" value="TetR_C_25"/>
</dbReference>
<dbReference type="InterPro" id="IPR050109">
    <property type="entry name" value="HTH-type_TetR-like_transc_reg"/>
</dbReference>
<evidence type="ECO:0000259" key="3">
    <source>
        <dbReference type="PROSITE" id="PS50977"/>
    </source>
</evidence>
<accession>A0A7K1V5E8</accession>
<dbReference type="InterPro" id="IPR009057">
    <property type="entry name" value="Homeodomain-like_sf"/>
</dbReference>
<comment type="caution">
    <text evidence="4">The sequence shown here is derived from an EMBL/GenBank/DDBJ whole genome shotgun (WGS) entry which is preliminary data.</text>
</comment>
<dbReference type="PANTHER" id="PTHR30055">
    <property type="entry name" value="HTH-TYPE TRANSCRIPTIONAL REGULATOR RUTR"/>
    <property type="match status" value="1"/>
</dbReference>
<dbReference type="PROSITE" id="PS50977">
    <property type="entry name" value="HTH_TETR_2"/>
    <property type="match status" value="1"/>
</dbReference>
<dbReference type="Proteomes" id="UP000466794">
    <property type="component" value="Unassembled WGS sequence"/>
</dbReference>
<dbReference type="Gene3D" id="1.10.357.10">
    <property type="entry name" value="Tetracycline Repressor, domain 2"/>
    <property type="match status" value="1"/>
</dbReference>
<proteinExistence type="predicted"/>
<feature type="DNA-binding region" description="H-T-H motif" evidence="2">
    <location>
        <begin position="29"/>
        <end position="48"/>
    </location>
</feature>
<feature type="domain" description="HTH tetR-type" evidence="3">
    <location>
        <begin position="7"/>
        <end position="66"/>
    </location>
</feature>
<keyword evidence="1 2" id="KW-0238">DNA-binding</keyword>
<evidence type="ECO:0000256" key="2">
    <source>
        <dbReference type="PROSITE-ProRule" id="PRU00335"/>
    </source>
</evidence>